<evidence type="ECO:0000256" key="12">
    <source>
        <dbReference type="ARBA" id="ARBA00044933"/>
    </source>
</evidence>
<protein>
    <recommendedName>
        <fullName evidence="3">GMP synthase [glutamine-hydrolyzing]</fullName>
        <ecNumber evidence="2">6.3.5.2</ecNumber>
    </recommendedName>
    <alternativeName>
        <fullName evidence="10">GMP synthetase</fullName>
    </alternativeName>
    <alternativeName>
        <fullName evidence="11">Glutamine amidotransferase</fullName>
    </alternativeName>
</protein>
<evidence type="ECO:0000313" key="16">
    <source>
        <dbReference type="EMBL" id="CAG8546307.1"/>
    </source>
</evidence>
<keyword evidence="8 14" id="KW-0067">ATP-binding</keyword>
<dbReference type="PRINTS" id="PR00097">
    <property type="entry name" value="ANTSNTHASEII"/>
</dbReference>
<dbReference type="FunFam" id="3.40.50.880:FF:000001">
    <property type="entry name" value="GMP synthase [glutamine-hydrolyzing]"/>
    <property type="match status" value="1"/>
</dbReference>
<name>A0A9N9AXK5_9GLOM</name>
<comment type="function">
    <text evidence="12">Catalyzes the conversion of xanthine monophosphate (XMP) to GMP in the presence of glutamine and ATP through an adenyl-XMP intermediate.</text>
</comment>
<dbReference type="CDD" id="cd01997">
    <property type="entry name" value="GMP_synthase_C"/>
    <property type="match status" value="1"/>
</dbReference>
<feature type="domain" description="GMPS ATP-PPase" evidence="15">
    <location>
        <begin position="206"/>
        <end position="407"/>
    </location>
</feature>
<dbReference type="PANTHER" id="PTHR11922">
    <property type="entry name" value="GMP SYNTHASE-RELATED"/>
    <property type="match status" value="1"/>
</dbReference>
<dbReference type="InterPro" id="IPR001674">
    <property type="entry name" value="GMP_synth_C"/>
</dbReference>
<dbReference type="GO" id="GO:0003921">
    <property type="term" value="F:GMP synthase activity"/>
    <property type="evidence" value="ECO:0007669"/>
    <property type="project" value="InterPro"/>
</dbReference>
<dbReference type="HAMAP" id="MF_00344">
    <property type="entry name" value="GMP_synthase"/>
    <property type="match status" value="1"/>
</dbReference>
<dbReference type="InterPro" id="IPR025777">
    <property type="entry name" value="GMPS_ATP_PPase_dom"/>
</dbReference>
<dbReference type="InterPro" id="IPR022310">
    <property type="entry name" value="NAD/GMP_synthase"/>
</dbReference>
<dbReference type="Pfam" id="PF02540">
    <property type="entry name" value="NAD_synthase"/>
    <property type="match status" value="1"/>
</dbReference>
<dbReference type="SUPFAM" id="SSF54810">
    <property type="entry name" value="GMP synthetase C-terminal dimerisation domain"/>
    <property type="match status" value="1"/>
</dbReference>
<dbReference type="AlphaFoldDB" id="A0A9N9AXK5"/>
<dbReference type="Gene3D" id="3.40.50.620">
    <property type="entry name" value="HUPs"/>
    <property type="match status" value="1"/>
</dbReference>
<evidence type="ECO:0000256" key="13">
    <source>
        <dbReference type="ARBA" id="ARBA00049404"/>
    </source>
</evidence>
<dbReference type="FunFam" id="3.30.300.10:FF:000002">
    <property type="entry name" value="GMP synthase [glutamine-hydrolyzing]"/>
    <property type="match status" value="1"/>
</dbReference>
<evidence type="ECO:0000256" key="10">
    <source>
        <dbReference type="ARBA" id="ARBA00030464"/>
    </source>
</evidence>
<feature type="binding site" evidence="14">
    <location>
        <begin position="234"/>
        <end position="240"/>
    </location>
    <ligand>
        <name>ATP</name>
        <dbReference type="ChEBI" id="CHEBI:30616"/>
    </ligand>
</feature>
<dbReference type="InterPro" id="IPR017926">
    <property type="entry name" value="GATASE"/>
</dbReference>
<keyword evidence="5 14" id="KW-0547">Nucleotide-binding</keyword>
<dbReference type="GO" id="GO:0005829">
    <property type="term" value="C:cytosol"/>
    <property type="evidence" value="ECO:0007669"/>
    <property type="project" value="TreeGrafter"/>
</dbReference>
<dbReference type="EC" id="6.3.5.2" evidence="2"/>
<dbReference type="SUPFAM" id="SSF52317">
    <property type="entry name" value="Class I glutamine amidotransferase-like"/>
    <property type="match status" value="1"/>
</dbReference>
<evidence type="ECO:0000256" key="3">
    <source>
        <dbReference type="ARBA" id="ARBA00021562"/>
    </source>
</evidence>
<dbReference type="Gene3D" id="3.30.300.10">
    <property type="match status" value="1"/>
</dbReference>
<evidence type="ECO:0000313" key="17">
    <source>
        <dbReference type="Proteomes" id="UP000789342"/>
    </source>
</evidence>
<dbReference type="FunFam" id="3.40.50.620:FF:000001">
    <property type="entry name" value="GMP synthase [glutamine-hydrolyzing]"/>
    <property type="match status" value="1"/>
</dbReference>
<dbReference type="Proteomes" id="UP000789342">
    <property type="component" value="Unassembled WGS sequence"/>
</dbReference>
<dbReference type="Pfam" id="PF00958">
    <property type="entry name" value="GMP_synt_C"/>
    <property type="match status" value="1"/>
</dbReference>
<keyword evidence="17" id="KW-1185">Reference proteome</keyword>
<dbReference type="CDD" id="cd01742">
    <property type="entry name" value="GATase1_GMP_Synthase"/>
    <property type="match status" value="1"/>
</dbReference>
<dbReference type="NCBIfam" id="TIGR00888">
    <property type="entry name" value="guaA_Nterm"/>
    <property type="match status" value="1"/>
</dbReference>
<sequence>MNETDKFPEQLTQLHSLYDTILILDFGSQYTHLIARRIREFNAYSEILPCTQKISELCFKPKGVILSGSPYSVYDQDAPRVDKEVFDLGVPVLGICYGLQEIAWNFGGSIASCDHREFGHAILSIVKHQNHPLIDMLFDGIEDQVNKVPEGFRVIGQTRTSSFASIAHEEKHFYGIQFHPEVTHTPHGKDILKNFVIKICECKNDWTMESFIDKEIMRIRKIIGPNGQVVGAVSGGVDSTVAAKLMKEAIGERFHAILVDNGVMRLNECQTVKKQLGDHLGINLKVVDASDQFLDRLKGVTDPEEKRKIIGNLFIKVFEAEAAIIDNETKEGGHGQIEYLLQGTLYPDVIESISHKGPSATIKSHHNVGGLLKDMKLKLIEPLRELFKDEVRELGKVLGLDDELIWRHPFPGPGIAIRILGEVTPAQVAIARLADHIYIEEIKKAGLYRKISQAYAALLPVKAVGVMGDKRTYEQVIALRAVETTDFMTADWFSFPYDVLKRISSRIINEVAGVNRVVYDISSKPPATIEW</sequence>
<dbReference type="SUPFAM" id="SSF52402">
    <property type="entry name" value="Adenine nucleotide alpha hydrolases-like"/>
    <property type="match status" value="1"/>
</dbReference>
<dbReference type="InterPro" id="IPR004739">
    <property type="entry name" value="GMP_synth_GATase"/>
</dbReference>
<dbReference type="OrthoDB" id="1724632at2759"/>
<comment type="catalytic activity">
    <reaction evidence="13">
        <text>XMP + L-glutamine + ATP + H2O = GMP + L-glutamate + AMP + diphosphate + 2 H(+)</text>
        <dbReference type="Rhea" id="RHEA:11680"/>
        <dbReference type="ChEBI" id="CHEBI:15377"/>
        <dbReference type="ChEBI" id="CHEBI:15378"/>
        <dbReference type="ChEBI" id="CHEBI:29985"/>
        <dbReference type="ChEBI" id="CHEBI:30616"/>
        <dbReference type="ChEBI" id="CHEBI:33019"/>
        <dbReference type="ChEBI" id="CHEBI:57464"/>
        <dbReference type="ChEBI" id="CHEBI:58115"/>
        <dbReference type="ChEBI" id="CHEBI:58359"/>
        <dbReference type="ChEBI" id="CHEBI:456215"/>
        <dbReference type="EC" id="6.3.5.2"/>
    </reaction>
</comment>
<evidence type="ECO:0000256" key="11">
    <source>
        <dbReference type="ARBA" id="ARBA00031356"/>
    </source>
</evidence>
<dbReference type="Gene3D" id="3.40.50.880">
    <property type="match status" value="1"/>
</dbReference>
<evidence type="ECO:0000256" key="1">
    <source>
        <dbReference type="ARBA" id="ARBA00005153"/>
    </source>
</evidence>
<accession>A0A9N9AXK5</accession>
<evidence type="ECO:0000256" key="4">
    <source>
        <dbReference type="ARBA" id="ARBA00022598"/>
    </source>
</evidence>
<proteinExistence type="inferred from homology"/>
<keyword evidence="9" id="KW-0315">Glutamine amidotransferase</keyword>
<evidence type="ECO:0000259" key="15">
    <source>
        <dbReference type="PROSITE" id="PS51553"/>
    </source>
</evidence>
<dbReference type="PROSITE" id="PS51553">
    <property type="entry name" value="GMPS_ATP_PPASE"/>
    <property type="match status" value="1"/>
</dbReference>
<dbReference type="Pfam" id="PF00117">
    <property type="entry name" value="GATase"/>
    <property type="match status" value="1"/>
</dbReference>
<evidence type="ECO:0000256" key="8">
    <source>
        <dbReference type="ARBA" id="ARBA00022840"/>
    </source>
</evidence>
<dbReference type="InterPro" id="IPR022955">
    <property type="entry name" value="GMP_synthase"/>
</dbReference>
<keyword evidence="4" id="KW-0436">Ligase</keyword>
<dbReference type="EMBL" id="CAJVPV010003211">
    <property type="protein sequence ID" value="CAG8546307.1"/>
    <property type="molecule type" value="Genomic_DNA"/>
</dbReference>
<evidence type="ECO:0000256" key="9">
    <source>
        <dbReference type="ARBA" id="ARBA00022962"/>
    </source>
</evidence>
<keyword evidence="7 14" id="KW-0658">Purine biosynthesis</keyword>
<keyword evidence="6 14" id="KW-0332">GMP biosynthesis</keyword>
<evidence type="ECO:0000256" key="7">
    <source>
        <dbReference type="ARBA" id="ARBA00022755"/>
    </source>
</evidence>
<dbReference type="GO" id="GO:0005524">
    <property type="term" value="F:ATP binding"/>
    <property type="evidence" value="ECO:0007669"/>
    <property type="project" value="UniProtKB-UniRule"/>
</dbReference>
<dbReference type="NCBIfam" id="TIGR00884">
    <property type="entry name" value="guaA_Cterm"/>
    <property type="match status" value="1"/>
</dbReference>
<dbReference type="PRINTS" id="PR00096">
    <property type="entry name" value="GATASE"/>
</dbReference>
<dbReference type="InterPro" id="IPR029062">
    <property type="entry name" value="Class_I_gatase-like"/>
</dbReference>
<reference evidence="16" key="1">
    <citation type="submission" date="2021-06" db="EMBL/GenBank/DDBJ databases">
        <authorList>
            <person name="Kallberg Y."/>
            <person name="Tangrot J."/>
            <person name="Rosling A."/>
        </authorList>
    </citation>
    <scope>NUCLEOTIDE SEQUENCE</scope>
    <source>
        <strain evidence="16">CL551</strain>
    </source>
</reference>
<evidence type="ECO:0000256" key="2">
    <source>
        <dbReference type="ARBA" id="ARBA00012746"/>
    </source>
</evidence>
<comment type="pathway">
    <text evidence="1">Purine metabolism; GMP biosynthesis; GMP from XMP (L-Gln route): step 1/1.</text>
</comment>
<evidence type="ECO:0000256" key="5">
    <source>
        <dbReference type="ARBA" id="ARBA00022741"/>
    </source>
</evidence>
<dbReference type="PROSITE" id="PS51273">
    <property type="entry name" value="GATASE_TYPE_1"/>
    <property type="match status" value="1"/>
</dbReference>
<gene>
    <name evidence="16" type="ORF">AMORRO_LOCUS5365</name>
</gene>
<dbReference type="NCBIfam" id="NF000848">
    <property type="entry name" value="PRK00074.1"/>
    <property type="match status" value="1"/>
</dbReference>
<evidence type="ECO:0000256" key="14">
    <source>
        <dbReference type="PROSITE-ProRule" id="PRU00886"/>
    </source>
</evidence>
<organism evidence="16 17">
    <name type="scientific">Acaulospora morrowiae</name>
    <dbReference type="NCBI Taxonomy" id="94023"/>
    <lineage>
        <taxon>Eukaryota</taxon>
        <taxon>Fungi</taxon>
        <taxon>Fungi incertae sedis</taxon>
        <taxon>Mucoromycota</taxon>
        <taxon>Glomeromycotina</taxon>
        <taxon>Glomeromycetes</taxon>
        <taxon>Diversisporales</taxon>
        <taxon>Acaulosporaceae</taxon>
        <taxon>Acaulospora</taxon>
    </lineage>
</organism>
<dbReference type="PANTHER" id="PTHR11922:SF2">
    <property type="entry name" value="GMP SYNTHASE [GLUTAMINE-HYDROLYZING]"/>
    <property type="match status" value="1"/>
</dbReference>
<comment type="caution">
    <text evidence="16">The sequence shown here is derived from an EMBL/GenBank/DDBJ whole genome shotgun (WGS) entry which is preliminary data.</text>
</comment>
<dbReference type="InterPro" id="IPR014729">
    <property type="entry name" value="Rossmann-like_a/b/a_fold"/>
</dbReference>
<evidence type="ECO:0000256" key="6">
    <source>
        <dbReference type="ARBA" id="ARBA00022749"/>
    </source>
</evidence>